<dbReference type="Pfam" id="PF01381">
    <property type="entry name" value="HTH_3"/>
    <property type="match status" value="1"/>
</dbReference>
<dbReference type="STRING" id="290052.ASU35_01615"/>
<reference evidence="3 4" key="1">
    <citation type="submission" date="2015-11" db="EMBL/GenBank/DDBJ databases">
        <title>Butyribacter intestini gen. nov., sp. nov., a butyric acid-producing bacterium of the family Lachnospiraceae isolated from the human faeces.</title>
        <authorList>
            <person name="Zou Y."/>
            <person name="Xue W."/>
            <person name="Luo G."/>
            <person name="Lv M."/>
        </authorList>
    </citation>
    <scope>NUCLEOTIDE SEQUENCE [LARGE SCALE GENOMIC DNA]</scope>
    <source>
        <strain evidence="3 4">ACET-33324</strain>
    </source>
</reference>
<dbReference type="InterPro" id="IPR001387">
    <property type="entry name" value="Cro/C1-type_HTH"/>
</dbReference>
<dbReference type="SUPFAM" id="SSF47413">
    <property type="entry name" value="lambda repressor-like DNA-binding domains"/>
    <property type="match status" value="1"/>
</dbReference>
<keyword evidence="4" id="KW-1185">Reference proteome</keyword>
<dbReference type="SMART" id="SM00530">
    <property type="entry name" value="HTH_XRE"/>
    <property type="match status" value="1"/>
</dbReference>
<feature type="domain" description="HTH cro/C1-type" evidence="2">
    <location>
        <begin position="15"/>
        <end position="69"/>
    </location>
</feature>
<dbReference type="AlphaFoldDB" id="A0A0V8QEN4"/>
<accession>A0A0V8QEN4</accession>
<proteinExistence type="predicted"/>
<sequence length="121" mass="13539">MDVNEVDYIKIGQRIRAARTKLGWQQAEVAFRTGLTTSHMSHIETGQTKVALPTIVKIANTLSVSIDELLCDSLEQVKPVYDKKIAEELADCDAAELQAMLEIIHTTKTVIRKNRKVTYAP</sequence>
<dbReference type="PANTHER" id="PTHR46797:SF1">
    <property type="entry name" value="METHYLPHOSPHONATE SYNTHASE"/>
    <property type="match status" value="1"/>
</dbReference>
<dbReference type="InterPro" id="IPR050807">
    <property type="entry name" value="TransReg_Diox_bact_type"/>
</dbReference>
<evidence type="ECO:0000259" key="2">
    <source>
        <dbReference type="PROSITE" id="PS50943"/>
    </source>
</evidence>
<evidence type="ECO:0000256" key="1">
    <source>
        <dbReference type="ARBA" id="ARBA00023125"/>
    </source>
</evidence>
<dbReference type="RefSeq" id="WP_058352680.1">
    <property type="nucleotide sequence ID" value="NZ_CABMMD010000153.1"/>
</dbReference>
<dbReference type="GO" id="GO:0003700">
    <property type="term" value="F:DNA-binding transcription factor activity"/>
    <property type="evidence" value="ECO:0007669"/>
    <property type="project" value="TreeGrafter"/>
</dbReference>
<dbReference type="Proteomes" id="UP000054874">
    <property type="component" value="Unassembled WGS sequence"/>
</dbReference>
<name>A0A0V8QEN4_9FIRM</name>
<dbReference type="OrthoDB" id="1651614at2"/>
<dbReference type="GO" id="GO:0003677">
    <property type="term" value="F:DNA binding"/>
    <property type="evidence" value="ECO:0007669"/>
    <property type="project" value="UniProtKB-KW"/>
</dbReference>
<evidence type="ECO:0000313" key="3">
    <source>
        <dbReference type="EMBL" id="KSV59045.1"/>
    </source>
</evidence>
<dbReference type="CDD" id="cd00093">
    <property type="entry name" value="HTH_XRE"/>
    <property type="match status" value="1"/>
</dbReference>
<dbReference type="GO" id="GO:0005829">
    <property type="term" value="C:cytosol"/>
    <property type="evidence" value="ECO:0007669"/>
    <property type="project" value="TreeGrafter"/>
</dbReference>
<organism evidence="3 4">
    <name type="scientific">Acetivibrio ethanolgignens</name>
    <dbReference type="NCBI Taxonomy" id="290052"/>
    <lineage>
        <taxon>Bacteria</taxon>
        <taxon>Bacillati</taxon>
        <taxon>Bacillota</taxon>
        <taxon>Clostridia</taxon>
        <taxon>Eubacteriales</taxon>
        <taxon>Oscillospiraceae</taxon>
        <taxon>Acetivibrio</taxon>
    </lineage>
</organism>
<evidence type="ECO:0000313" key="4">
    <source>
        <dbReference type="Proteomes" id="UP000054874"/>
    </source>
</evidence>
<dbReference type="InterPro" id="IPR010982">
    <property type="entry name" value="Lambda_DNA-bd_dom_sf"/>
</dbReference>
<dbReference type="EMBL" id="LNAM01000153">
    <property type="protein sequence ID" value="KSV59045.1"/>
    <property type="molecule type" value="Genomic_DNA"/>
</dbReference>
<gene>
    <name evidence="3" type="ORF">ASU35_01615</name>
</gene>
<dbReference type="Gene3D" id="1.10.260.40">
    <property type="entry name" value="lambda repressor-like DNA-binding domains"/>
    <property type="match status" value="1"/>
</dbReference>
<keyword evidence="1" id="KW-0238">DNA-binding</keyword>
<comment type="caution">
    <text evidence="3">The sequence shown here is derived from an EMBL/GenBank/DDBJ whole genome shotgun (WGS) entry which is preliminary data.</text>
</comment>
<protein>
    <recommendedName>
        <fullName evidence="2">HTH cro/C1-type domain-containing protein</fullName>
    </recommendedName>
</protein>
<dbReference type="PANTHER" id="PTHR46797">
    <property type="entry name" value="HTH-TYPE TRANSCRIPTIONAL REGULATOR"/>
    <property type="match status" value="1"/>
</dbReference>
<dbReference type="PROSITE" id="PS50943">
    <property type="entry name" value="HTH_CROC1"/>
    <property type="match status" value="1"/>
</dbReference>